<name>Q34182_CEPNE</name>
<geneLocation type="mitochondrion" evidence="10"/>
<evidence type="ECO:0000256" key="1">
    <source>
        <dbReference type="ARBA" id="ARBA00004370"/>
    </source>
</evidence>
<reference evidence="10" key="1">
    <citation type="journal article" date="1996" name="J. Mol. Evol.">
        <title>Complete DNA sequence of the mitochondrial genome of Cepaea nemoralis (Gastropoda: Pulmonata).</title>
        <authorList>
            <person name="Terrett J.A."/>
            <person name="Miles S."/>
            <person name="Thomas R.H."/>
        </authorList>
    </citation>
    <scope>NUCLEOTIDE SEQUENCE</scope>
    <source>
        <tissue evidence="10">Hepatopancreas</tissue>
    </source>
</reference>
<dbReference type="PANTHER" id="PTHR11058:SF9">
    <property type="entry name" value="NADH-UBIQUINONE OXIDOREDUCTASE CHAIN 3"/>
    <property type="match status" value="1"/>
</dbReference>
<keyword evidence="9" id="KW-1278">Translocase</keyword>
<dbReference type="Gene3D" id="1.20.58.1610">
    <property type="entry name" value="NADH:ubiquinone/plastoquinone oxidoreductase, chain 3"/>
    <property type="match status" value="1"/>
</dbReference>
<keyword evidence="7 9" id="KW-0472">Membrane</keyword>
<organism evidence="10">
    <name type="scientific">Cepaea nemoralis</name>
    <name type="common">Banded wood snail</name>
    <dbReference type="NCBI Taxonomy" id="28835"/>
    <lineage>
        <taxon>Eukaryota</taxon>
        <taxon>Metazoa</taxon>
        <taxon>Spiralia</taxon>
        <taxon>Lophotrochozoa</taxon>
        <taxon>Mollusca</taxon>
        <taxon>Gastropoda</taxon>
        <taxon>Heterobranchia</taxon>
        <taxon>Euthyneura</taxon>
        <taxon>Panpulmonata</taxon>
        <taxon>Eupulmonata</taxon>
        <taxon>Stylommatophora</taxon>
        <taxon>Helicina</taxon>
        <taxon>Helicoidea</taxon>
        <taxon>Helicidae</taxon>
        <taxon>Cepaea</taxon>
    </lineage>
</organism>
<evidence type="ECO:0000256" key="9">
    <source>
        <dbReference type="RuleBase" id="RU003640"/>
    </source>
</evidence>
<protein>
    <recommendedName>
        <fullName evidence="3 9">NADH-ubiquinone oxidoreductase chain 3</fullName>
        <ecNumber evidence="9">7.1.1.2</ecNumber>
    </recommendedName>
</protein>
<feature type="transmembrane region" description="Helical" evidence="9">
    <location>
        <begin position="67"/>
        <end position="88"/>
    </location>
</feature>
<comment type="similarity">
    <text evidence="2 9">Belongs to the complex I subunit 3 family.</text>
</comment>
<feature type="transmembrane region" description="Helical" evidence="9">
    <location>
        <begin position="12"/>
        <end position="34"/>
    </location>
</feature>
<evidence type="ECO:0000256" key="2">
    <source>
        <dbReference type="ARBA" id="ARBA00008472"/>
    </source>
</evidence>
<accession>Q34182</accession>
<evidence type="ECO:0000256" key="7">
    <source>
        <dbReference type="ARBA" id="ARBA00023136"/>
    </source>
</evidence>
<keyword evidence="9 10" id="KW-0496">Mitochondrion</keyword>
<keyword evidence="5 9" id="KW-0812">Transmembrane</keyword>
<comment type="subcellular location">
    <subcellularLocation>
        <location evidence="1">Membrane</location>
    </subcellularLocation>
    <subcellularLocation>
        <location evidence="9">Mitochondrion membrane</location>
        <topology evidence="9">Multi-pass membrane protein</topology>
    </subcellularLocation>
</comment>
<evidence type="ECO:0000256" key="6">
    <source>
        <dbReference type="ARBA" id="ARBA00022989"/>
    </source>
</evidence>
<evidence type="ECO:0000313" key="10">
    <source>
        <dbReference type="EMBL" id="AAC09523.2"/>
    </source>
</evidence>
<keyword evidence="9" id="KW-0830">Ubiquinone</keyword>
<evidence type="ECO:0000256" key="4">
    <source>
        <dbReference type="ARBA" id="ARBA00022448"/>
    </source>
</evidence>
<dbReference type="AlphaFoldDB" id="Q34182"/>
<comment type="function">
    <text evidence="9">Core subunit of the mitochondrial membrane respiratory chain NADH dehydrogenase (Complex I) which catalyzes electron transfer from NADH through the respiratory chain, using ubiquinone as an electron acceptor. Essential for the catalytic activity of complex I.</text>
</comment>
<dbReference type="GO" id="GO:0030964">
    <property type="term" value="C:NADH dehydrogenase complex"/>
    <property type="evidence" value="ECO:0007669"/>
    <property type="project" value="TreeGrafter"/>
</dbReference>
<reference evidence="10" key="2">
    <citation type="journal article" date="1997" name="Genetics">
        <title>Evolution of pulmonate gastropod mitochondrial genomes: comparisons of gene organizations of Euhadra, Cepaea and Albinaria and implications of unusual tRNA secondary structures.</title>
        <authorList>
            <person name="Yamazaki N."/>
            <person name="Ueshima R."/>
            <person name="Terrett J.A."/>
            <person name="Yokobori S."/>
            <person name="Kaifu M."/>
            <person name="Segawa R."/>
            <person name="Kobayashi T."/>
            <person name="Numachi K."/>
            <person name="Ueda T."/>
            <person name="Nishikawa K."/>
            <person name="Watanabe K."/>
            <person name="Thomas R.H."/>
        </authorList>
    </citation>
    <scope>NUCLEOTIDE SEQUENCE</scope>
    <source>
        <tissue evidence="10">Hepatopancreas</tissue>
    </source>
</reference>
<dbReference type="InterPro" id="IPR038430">
    <property type="entry name" value="NDAH_ubi_oxred_su3_sf"/>
</dbReference>
<dbReference type="EC" id="7.1.1.2" evidence="9"/>
<keyword evidence="9" id="KW-0679">Respiratory chain</keyword>
<evidence type="ECO:0000256" key="3">
    <source>
        <dbReference type="ARBA" id="ARBA00021007"/>
    </source>
</evidence>
<dbReference type="GO" id="GO:0031966">
    <property type="term" value="C:mitochondrial membrane"/>
    <property type="evidence" value="ECO:0007669"/>
    <property type="project" value="UniProtKB-SubCell"/>
</dbReference>
<evidence type="ECO:0000256" key="5">
    <source>
        <dbReference type="ARBA" id="ARBA00022692"/>
    </source>
</evidence>
<dbReference type="Pfam" id="PF00507">
    <property type="entry name" value="Oxidored_q4"/>
    <property type="match status" value="1"/>
</dbReference>
<proteinExistence type="inferred from homology"/>
<dbReference type="InterPro" id="IPR000440">
    <property type="entry name" value="NADH_UbQ/plastoQ_OxRdtase_su3"/>
</dbReference>
<keyword evidence="9" id="KW-0520">NAD</keyword>
<sequence length="134" mass="15410">MWNSVLINNPSAMFAALFLLHSFCPGFSLLPVLIRKKLSSSSVDQLSSFESSAFDPLRVSAPFSVRFFYISYLFHVFDVESVLLFPYMGMMFLSFSSPSLWGLYFFSLILYMGLLYEWYNSLLDWASLNKLSLS</sequence>
<dbReference type="GO" id="GO:0008137">
    <property type="term" value="F:NADH dehydrogenase (ubiquinone) activity"/>
    <property type="evidence" value="ECO:0007669"/>
    <property type="project" value="UniProtKB-UniRule"/>
</dbReference>
<feature type="transmembrane region" description="Helical" evidence="9">
    <location>
        <begin position="100"/>
        <end position="119"/>
    </location>
</feature>
<dbReference type="PANTHER" id="PTHR11058">
    <property type="entry name" value="NADH-UBIQUINONE OXIDOREDUCTASE CHAIN 3"/>
    <property type="match status" value="1"/>
</dbReference>
<dbReference type="EMBL" id="U23045">
    <property type="protein sequence ID" value="AAC09523.2"/>
    <property type="molecule type" value="Genomic_DNA"/>
</dbReference>
<keyword evidence="6 9" id="KW-1133">Transmembrane helix</keyword>
<comment type="catalytic activity">
    <reaction evidence="8 9">
        <text>a ubiquinone + NADH + 5 H(+)(in) = a ubiquinol + NAD(+) + 4 H(+)(out)</text>
        <dbReference type="Rhea" id="RHEA:29091"/>
        <dbReference type="Rhea" id="RHEA-COMP:9565"/>
        <dbReference type="Rhea" id="RHEA-COMP:9566"/>
        <dbReference type="ChEBI" id="CHEBI:15378"/>
        <dbReference type="ChEBI" id="CHEBI:16389"/>
        <dbReference type="ChEBI" id="CHEBI:17976"/>
        <dbReference type="ChEBI" id="CHEBI:57540"/>
        <dbReference type="ChEBI" id="CHEBI:57945"/>
        <dbReference type="EC" id="7.1.1.2"/>
    </reaction>
</comment>
<keyword evidence="9" id="KW-0249">Electron transport</keyword>
<keyword evidence="4 9" id="KW-0813">Transport</keyword>
<evidence type="ECO:0000256" key="8">
    <source>
        <dbReference type="ARBA" id="ARBA00049551"/>
    </source>
</evidence>